<dbReference type="Gene3D" id="3.40.30.10">
    <property type="entry name" value="Glutaredoxin"/>
    <property type="match status" value="1"/>
</dbReference>
<accession>A0A1T0CED0</accession>
<proteinExistence type="predicted"/>
<organism evidence="2 3">
    <name type="scientific">Lwoffella lincolnii</name>
    <dbReference type="NCBI Taxonomy" id="90241"/>
    <lineage>
        <taxon>Bacteria</taxon>
        <taxon>Pseudomonadati</taxon>
        <taxon>Pseudomonadota</taxon>
        <taxon>Gammaproteobacteria</taxon>
        <taxon>Moraxellales</taxon>
        <taxon>Moraxellaceae</taxon>
        <taxon>Lwoffella</taxon>
    </lineage>
</organism>
<dbReference type="STRING" id="90241.B0682_06100"/>
<comment type="caution">
    <text evidence="2">The sequence shown here is derived from an EMBL/GenBank/DDBJ whole genome shotgun (WGS) entry which is preliminary data.</text>
</comment>
<sequence>MFGFFIFLLSSLPSFIIMNHRLLIQLLNQHLKNTANLSVIPPNIWLIGTSHCHLCELAQAQLQLCQKVIVFTYQQIDIVDLLSVDLPSQLANPNNVSSNHLNNDPDDSLDNGLNNKHKHNQHVQPEQLAQSIPILVSESGMLCHPFGILDIQRLLLNQTIKINGC</sequence>
<name>A0A1T0CED0_9GAMM</name>
<keyword evidence="3" id="KW-1185">Reference proteome</keyword>
<evidence type="ECO:0008006" key="4">
    <source>
        <dbReference type="Google" id="ProtNLM"/>
    </source>
</evidence>
<reference evidence="2 3" key="1">
    <citation type="submission" date="2017-02" db="EMBL/GenBank/DDBJ databases">
        <title>Draft genome sequence of Moraxella lincolnii CCUG 9405T type strain.</title>
        <authorList>
            <person name="Salva-Serra F."/>
            <person name="Engstrom-Jakobsson H."/>
            <person name="Thorell K."/>
            <person name="Jaen-Luchoro D."/>
            <person name="Gonzales-Siles L."/>
            <person name="Karlsson R."/>
            <person name="Yazdan S."/>
            <person name="Boulund F."/>
            <person name="Johnning A."/>
            <person name="Engstrand L."/>
            <person name="Kristiansson E."/>
            <person name="Moore E."/>
        </authorList>
    </citation>
    <scope>NUCLEOTIDE SEQUENCE [LARGE SCALE GENOMIC DNA]</scope>
    <source>
        <strain evidence="2 3">CCUG 9405</strain>
    </source>
</reference>
<dbReference type="AlphaFoldDB" id="A0A1T0CED0"/>
<dbReference type="EMBL" id="MUYT01000007">
    <property type="protein sequence ID" value="OOS20700.1"/>
    <property type="molecule type" value="Genomic_DNA"/>
</dbReference>
<evidence type="ECO:0000313" key="3">
    <source>
        <dbReference type="Proteomes" id="UP000191094"/>
    </source>
</evidence>
<protein>
    <recommendedName>
        <fullName evidence="4">Glutaredoxin domain-containing protein</fullName>
    </recommendedName>
</protein>
<feature type="region of interest" description="Disordered" evidence="1">
    <location>
        <begin position="94"/>
        <end position="122"/>
    </location>
</feature>
<gene>
    <name evidence="2" type="ORF">B0682_06100</name>
</gene>
<dbReference type="Proteomes" id="UP000191094">
    <property type="component" value="Unassembled WGS sequence"/>
</dbReference>
<evidence type="ECO:0000256" key="1">
    <source>
        <dbReference type="SAM" id="MobiDB-lite"/>
    </source>
</evidence>
<evidence type="ECO:0000313" key="2">
    <source>
        <dbReference type="EMBL" id="OOS20700.1"/>
    </source>
</evidence>